<dbReference type="InterPro" id="IPR056884">
    <property type="entry name" value="NPHP3-like_N"/>
</dbReference>
<evidence type="ECO:0000256" key="3">
    <source>
        <dbReference type="PROSITE-ProRule" id="PRU00221"/>
    </source>
</evidence>
<keyword evidence="7" id="KW-1185">Reference proteome</keyword>
<dbReference type="InterPro" id="IPR001680">
    <property type="entry name" value="WD40_rpt"/>
</dbReference>
<dbReference type="PROSITE" id="PS50082">
    <property type="entry name" value="WD_REPEATS_2"/>
    <property type="match status" value="1"/>
</dbReference>
<feature type="compositionally biased region" description="Basic and acidic residues" evidence="4">
    <location>
        <begin position="629"/>
        <end position="640"/>
    </location>
</feature>
<dbReference type="InterPro" id="IPR007111">
    <property type="entry name" value="NACHT_NTPase"/>
</dbReference>
<evidence type="ECO:0000313" key="7">
    <source>
        <dbReference type="Proteomes" id="UP001303473"/>
    </source>
</evidence>
<dbReference type="PROSITE" id="PS50294">
    <property type="entry name" value="WD_REPEATS_REGION"/>
    <property type="match status" value="1"/>
</dbReference>
<evidence type="ECO:0000256" key="1">
    <source>
        <dbReference type="ARBA" id="ARBA00022574"/>
    </source>
</evidence>
<dbReference type="EMBL" id="MU854065">
    <property type="protein sequence ID" value="KAK3933810.1"/>
    <property type="molecule type" value="Genomic_DNA"/>
</dbReference>
<dbReference type="Pfam" id="PF24883">
    <property type="entry name" value="NPHP3_N"/>
    <property type="match status" value="1"/>
</dbReference>
<dbReference type="InterPro" id="IPR036322">
    <property type="entry name" value="WD40_repeat_dom_sf"/>
</dbReference>
<gene>
    <name evidence="6" type="ORF">QBC46DRAFT_431090</name>
</gene>
<accession>A0AAN6MVI4</accession>
<sequence length="640" mass="72055">MDKLLHNVHDWAAFTNWKSDESALPASRLLWVKGPAGTGKTMLLVGVIHQLSGQPAALSPNISHFFCQGTDDKAHNNATAILRSLVWMLLVQQPLLISHLRTEHRHKGRTLFDDGNELVAMTRIFESMLKDPLFSAAYFVVDALDECNQGLEDLRIISTSLELTDKVKWLVSSRPEVDVLAKLKKLDAKNRNTAGKLLELDARILGRPVEIYIKDKLSTLREKNGYGEDTVQKVSIALHRGSMDIFLWVALVFRELDTAEECDAVEVVELIPPGLEKLYNHMVSRIENSNKQNQQRCKNVLVAALLVYRPPSLAELAVLAELPAKINPQTIVDKCGSFLTVKEGTVYLIHQSAKDYLEANYTSRLQQGGVTQGHADISRRSIHAMSTLKRNNDMPILKRDIYGLRDFGFKPDDMKPPSPDPLAPLRFSCLFWVDHLCDAIGQTSELAKELADDGAVWRFFDDHFLHWLESLSLLGRLSDGARSIRKILYEVCLQEPRLHPNAKRYQLPQLARFLKDAEKFVLSYGSIIDRQDRAPLQTYGSALVFSPTMSEIKKGQWKEKLSFVNTVNGIKDGDICLQTLEGHNNWVWAVAFSSDGKTLASTSDDRTVRLWDAATGTPKHTLEGEDVEDVRRVETPSRSQ</sequence>
<dbReference type="InterPro" id="IPR015943">
    <property type="entry name" value="WD40/YVTN_repeat-like_dom_sf"/>
</dbReference>
<dbReference type="Proteomes" id="UP001303473">
    <property type="component" value="Unassembled WGS sequence"/>
</dbReference>
<protein>
    <recommendedName>
        <fullName evidence="5">NACHT domain-containing protein</fullName>
    </recommendedName>
</protein>
<dbReference type="SMART" id="SM00320">
    <property type="entry name" value="WD40"/>
    <property type="match status" value="1"/>
</dbReference>
<dbReference type="PANTHER" id="PTHR10039:SF14">
    <property type="entry name" value="NACHT DOMAIN-CONTAINING PROTEIN"/>
    <property type="match status" value="1"/>
</dbReference>
<organism evidence="6 7">
    <name type="scientific">Diplogelasinospora grovesii</name>
    <dbReference type="NCBI Taxonomy" id="303347"/>
    <lineage>
        <taxon>Eukaryota</taxon>
        <taxon>Fungi</taxon>
        <taxon>Dikarya</taxon>
        <taxon>Ascomycota</taxon>
        <taxon>Pezizomycotina</taxon>
        <taxon>Sordariomycetes</taxon>
        <taxon>Sordariomycetidae</taxon>
        <taxon>Sordariales</taxon>
        <taxon>Diplogelasinosporaceae</taxon>
        <taxon>Diplogelasinospora</taxon>
    </lineage>
</organism>
<dbReference type="PANTHER" id="PTHR10039">
    <property type="entry name" value="AMELOGENIN"/>
    <property type="match status" value="1"/>
</dbReference>
<dbReference type="SUPFAM" id="SSF52540">
    <property type="entry name" value="P-loop containing nucleoside triphosphate hydrolases"/>
    <property type="match status" value="1"/>
</dbReference>
<name>A0AAN6MVI4_9PEZI</name>
<dbReference type="Gene3D" id="3.40.50.300">
    <property type="entry name" value="P-loop containing nucleotide triphosphate hydrolases"/>
    <property type="match status" value="1"/>
</dbReference>
<dbReference type="SUPFAM" id="SSF50978">
    <property type="entry name" value="WD40 repeat-like"/>
    <property type="match status" value="1"/>
</dbReference>
<dbReference type="Pfam" id="PF00400">
    <property type="entry name" value="WD40"/>
    <property type="match status" value="1"/>
</dbReference>
<dbReference type="InterPro" id="IPR019775">
    <property type="entry name" value="WD40_repeat_CS"/>
</dbReference>
<dbReference type="Gene3D" id="2.130.10.10">
    <property type="entry name" value="YVTN repeat-like/Quinoprotein amine dehydrogenase"/>
    <property type="match status" value="1"/>
</dbReference>
<feature type="domain" description="NACHT" evidence="5">
    <location>
        <begin position="28"/>
        <end position="175"/>
    </location>
</feature>
<evidence type="ECO:0000256" key="2">
    <source>
        <dbReference type="ARBA" id="ARBA00022737"/>
    </source>
</evidence>
<reference evidence="7" key="1">
    <citation type="journal article" date="2023" name="Mol. Phylogenet. Evol.">
        <title>Genome-scale phylogeny and comparative genomics of the fungal order Sordariales.</title>
        <authorList>
            <person name="Hensen N."/>
            <person name="Bonometti L."/>
            <person name="Westerberg I."/>
            <person name="Brannstrom I.O."/>
            <person name="Guillou S."/>
            <person name="Cros-Aarteil S."/>
            <person name="Calhoun S."/>
            <person name="Haridas S."/>
            <person name="Kuo A."/>
            <person name="Mondo S."/>
            <person name="Pangilinan J."/>
            <person name="Riley R."/>
            <person name="LaButti K."/>
            <person name="Andreopoulos B."/>
            <person name="Lipzen A."/>
            <person name="Chen C."/>
            <person name="Yan M."/>
            <person name="Daum C."/>
            <person name="Ng V."/>
            <person name="Clum A."/>
            <person name="Steindorff A."/>
            <person name="Ohm R.A."/>
            <person name="Martin F."/>
            <person name="Silar P."/>
            <person name="Natvig D.O."/>
            <person name="Lalanne C."/>
            <person name="Gautier V."/>
            <person name="Ament-Velasquez S.L."/>
            <person name="Kruys A."/>
            <person name="Hutchinson M.I."/>
            <person name="Powell A.J."/>
            <person name="Barry K."/>
            <person name="Miller A.N."/>
            <person name="Grigoriev I.V."/>
            <person name="Debuchy R."/>
            <person name="Gladieux P."/>
            <person name="Hiltunen Thoren M."/>
            <person name="Johannesson H."/>
        </authorList>
    </citation>
    <scope>NUCLEOTIDE SEQUENCE [LARGE SCALE GENOMIC DNA]</scope>
    <source>
        <strain evidence="7">CBS 340.73</strain>
    </source>
</reference>
<dbReference type="AlphaFoldDB" id="A0AAN6MVI4"/>
<feature type="repeat" description="WD" evidence="3">
    <location>
        <begin position="580"/>
        <end position="621"/>
    </location>
</feature>
<comment type="caution">
    <text evidence="6">The sequence shown here is derived from an EMBL/GenBank/DDBJ whole genome shotgun (WGS) entry which is preliminary data.</text>
</comment>
<dbReference type="InterPro" id="IPR027417">
    <property type="entry name" value="P-loop_NTPase"/>
</dbReference>
<proteinExistence type="predicted"/>
<evidence type="ECO:0000313" key="6">
    <source>
        <dbReference type="EMBL" id="KAK3933810.1"/>
    </source>
</evidence>
<feature type="region of interest" description="Disordered" evidence="4">
    <location>
        <begin position="617"/>
        <end position="640"/>
    </location>
</feature>
<keyword evidence="2" id="KW-0677">Repeat</keyword>
<dbReference type="PROSITE" id="PS00678">
    <property type="entry name" value="WD_REPEATS_1"/>
    <property type="match status" value="1"/>
</dbReference>
<evidence type="ECO:0000256" key="4">
    <source>
        <dbReference type="SAM" id="MobiDB-lite"/>
    </source>
</evidence>
<keyword evidence="1 3" id="KW-0853">WD repeat</keyword>
<evidence type="ECO:0000259" key="5">
    <source>
        <dbReference type="PROSITE" id="PS50837"/>
    </source>
</evidence>
<dbReference type="PROSITE" id="PS50837">
    <property type="entry name" value="NACHT"/>
    <property type="match status" value="1"/>
</dbReference>